<protein>
    <submittedName>
        <fullName evidence="3">Uncharacterized protein</fullName>
    </submittedName>
</protein>
<gene>
    <name evidence="3" type="ORF">DYB35_010343</name>
</gene>
<feature type="region of interest" description="Disordered" evidence="1">
    <location>
        <begin position="124"/>
        <end position="147"/>
    </location>
</feature>
<organism evidence="3 4">
    <name type="scientific">Aphanomyces astaci</name>
    <name type="common">Crayfish plague agent</name>
    <dbReference type="NCBI Taxonomy" id="112090"/>
    <lineage>
        <taxon>Eukaryota</taxon>
        <taxon>Sar</taxon>
        <taxon>Stramenopiles</taxon>
        <taxon>Oomycota</taxon>
        <taxon>Saprolegniomycetes</taxon>
        <taxon>Saprolegniales</taxon>
        <taxon>Verrucalvaceae</taxon>
        <taxon>Aphanomyces</taxon>
    </lineage>
</organism>
<evidence type="ECO:0000256" key="2">
    <source>
        <dbReference type="SAM" id="Phobius"/>
    </source>
</evidence>
<feature type="transmembrane region" description="Helical" evidence="2">
    <location>
        <begin position="54"/>
        <end position="76"/>
    </location>
</feature>
<keyword evidence="2" id="KW-0812">Transmembrane</keyword>
<accession>A0A418CW44</accession>
<feature type="compositionally biased region" description="Low complexity" evidence="1">
    <location>
        <begin position="131"/>
        <end position="147"/>
    </location>
</feature>
<dbReference type="Proteomes" id="UP000285712">
    <property type="component" value="Unassembled WGS sequence"/>
</dbReference>
<keyword evidence="2" id="KW-0472">Membrane</keyword>
<proteinExistence type="predicted"/>
<dbReference type="EMBL" id="QUTG01005194">
    <property type="protein sequence ID" value="RHY86148.1"/>
    <property type="molecule type" value="Genomic_DNA"/>
</dbReference>
<dbReference type="AlphaFoldDB" id="A0A418CW44"/>
<name>A0A418CW44_APHAT</name>
<sequence length="386" mass="41912">MTKNASIITITPTNNTSANNQELVLYRDSDLPYPDPKDDDEYEESFQRSRRIRILVIMAAALLVVGAAIAITFAAIPTSDASQSSGLASTTVAPITVTTTTAPVVPAELLVGGTLPDELVTVETPTSTPDATPQVTTATPEPTTVTPEPTTPLQLWVMHLPLPPLHLPPLHLHLPPLHLHLLPLHLPLQLQLLHLQLQLLHLQLKPLHLQLKPLHLQLQLLHLPPLRLGQAPLAQARPYESLDLNALDYGPGKNIMIRATANNDATCTSTEWVPGNLTFSMYFVVFEGYFDPSFNVVPGAGGTIWYDISVIPNDCGTSWSHCSGSGVGYNAPLTVEVVGKLQAKCENLVCNQPRCPAGYHVPDDNLKVKSCEKKTSFILTFGCATR</sequence>
<comment type="caution">
    <text evidence="3">The sequence shown here is derived from an EMBL/GenBank/DDBJ whole genome shotgun (WGS) entry which is preliminary data.</text>
</comment>
<reference evidence="3 4" key="1">
    <citation type="submission" date="2018-08" db="EMBL/GenBank/DDBJ databases">
        <title>Aphanomyces genome sequencing and annotation.</title>
        <authorList>
            <person name="Minardi D."/>
            <person name="Oidtmann B."/>
            <person name="Van Der Giezen M."/>
            <person name="Studholme D.J."/>
        </authorList>
    </citation>
    <scope>NUCLEOTIDE SEQUENCE [LARGE SCALE GENOMIC DNA]</scope>
    <source>
        <strain evidence="3 4">Sv</strain>
    </source>
</reference>
<keyword evidence="2" id="KW-1133">Transmembrane helix</keyword>
<evidence type="ECO:0000313" key="4">
    <source>
        <dbReference type="Proteomes" id="UP000285712"/>
    </source>
</evidence>
<dbReference type="VEuPathDB" id="FungiDB:H257_12965"/>
<evidence type="ECO:0000313" key="3">
    <source>
        <dbReference type="EMBL" id="RHY86148.1"/>
    </source>
</evidence>
<evidence type="ECO:0000256" key="1">
    <source>
        <dbReference type="SAM" id="MobiDB-lite"/>
    </source>
</evidence>